<sequence>MAGDGEWQEVKRRRRYPDHWRTPTDDRNSKVRPYKPFQGTRSYAQVVQNSPASSRGSASSNSAASSPINSRPVSPASSTSPRYYYSPHSPTKLRFPPLPSYPEWWGRCFNCCQLGHTSSKCRNPKCCGKCWTPGHTARHCPITDLNPAAPPYYPKPHQTQPQHTEPLFDELLVGDIPPPPVMPEGRPAKTICFIERDNDYYAEIERLQRAVVLNGEHGRRVLRELCNGVNPNNIPPEVLAVLTGDSNMAELSLATLKDLMHATEDQEEEVRVAQAPPVMSQELQLPLVATPIVTLPSDSRSNILENVAYPSSVAHRTVPPSMAQGTRDSKDKRIEVNSAPKSVQGTVCRGANEETEAADPRIGMGCGHTSGLHEDNSLGTHTRESQQIRRRSKPVQPVTRHGNNALKQIRVRGMLGRGTAKPPTSYLAAGHFRRGARVNQWVRPKKLPQEITHPLLPKSTTPVGNSAFGSHIPSASAEPQLGAQSNLTGPNMADPQLAQKSDLVDSRPNKAKETQSPTGTNPALNQSTPPLAEISFSPSGHLQVQIQQSHGEQIAALCGVTTEDEIKDGSFE</sequence>
<organism evidence="4 5">
    <name type="scientific">Carex littledalei</name>
    <dbReference type="NCBI Taxonomy" id="544730"/>
    <lineage>
        <taxon>Eukaryota</taxon>
        <taxon>Viridiplantae</taxon>
        <taxon>Streptophyta</taxon>
        <taxon>Embryophyta</taxon>
        <taxon>Tracheophyta</taxon>
        <taxon>Spermatophyta</taxon>
        <taxon>Magnoliopsida</taxon>
        <taxon>Liliopsida</taxon>
        <taxon>Poales</taxon>
        <taxon>Cyperaceae</taxon>
        <taxon>Cyperoideae</taxon>
        <taxon>Cariceae</taxon>
        <taxon>Carex</taxon>
        <taxon>Carex subgen. Euthyceras</taxon>
    </lineage>
</organism>
<protein>
    <submittedName>
        <fullName evidence="4">Gag polyprotein</fullName>
    </submittedName>
</protein>
<feature type="compositionally biased region" description="Low complexity" evidence="2">
    <location>
        <begin position="49"/>
        <end position="72"/>
    </location>
</feature>
<dbReference type="PROSITE" id="PS50158">
    <property type="entry name" value="ZF_CCHC"/>
    <property type="match status" value="1"/>
</dbReference>
<evidence type="ECO:0000313" key="5">
    <source>
        <dbReference type="Proteomes" id="UP000623129"/>
    </source>
</evidence>
<keyword evidence="5" id="KW-1185">Reference proteome</keyword>
<dbReference type="InterPro" id="IPR036875">
    <property type="entry name" value="Znf_CCHC_sf"/>
</dbReference>
<feature type="compositionally biased region" description="Polar residues" evidence="2">
    <location>
        <begin position="458"/>
        <end position="468"/>
    </location>
</feature>
<evidence type="ECO:0000256" key="1">
    <source>
        <dbReference type="PROSITE-ProRule" id="PRU00047"/>
    </source>
</evidence>
<evidence type="ECO:0000313" key="4">
    <source>
        <dbReference type="EMBL" id="KAF3337441.1"/>
    </source>
</evidence>
<feature type="region of interest" description="Disordered" evidence="2">
    <location>
        <begin position="449"/>
        <end position="550"/>
    </location>
</feature>
<dbReference type="Gene3D" id="4.10.60.10">
    <property type="entry name" value="Zinc finger, CCHC-type"/>
    <property type="match status" value="1"/>
</dbReference>
<comment type="caution">
    <text evidence="4">The sequence shown here is derived from an EMBL/GenBank/DDBJ whole genome shotgun (WGS) entry which is preliminary data.</text>
</comment>
<feature type="compositionally biased region" description="Basic and acidic residues" evidence="2">
    <location>
        <begin position="17"/>
        <end position="29"/>
    </location>
</feature>
<keyword evidence="1" id="KW-0862">Zinc</keyword>
<gene>
    <name evidence="4" type="ORF">FCM35_KLT18028</name>
</gene>
<proteinExistence type="predicted"/>
<reference evidence="4" key="1">
    <citation type="submission" date="2020-01" db="EMBL/GenBank/DDBJ databases">
        <title>Genome sequence of Kobresia littledalei, the first chromosome-level genome in the family Cyperaceae.</title>
        <authorList>
            <person name="Qu G."/>
        </authorList>
    </citation>
    <scope>NUCLEOTIDE SEQUENCE</scope>
    <source>
        <strain evidence="4">C.B.Clarke</strain>
        <tissue evidence="4">Leaf</tissue>
    </source>
</reference>
<dbReference type="InterPro" id="IPR001878">
    <property type="entry name" value="Znf_CCHC"/>
</dbReference>
<evidence type="ECO:0000259" key="3">
    <source>
        <dbReference type="PROSITE" id="PS50158"/>
    </source>
</evidence>
<feature type="compositionally biased region" description="Polar residues" evidence="2">
    <location>
        <begin position="514"/>
        <end position="529"/>
    </location>
</feature>
<feature type="compositionally biased region" description="Polar residues" evidence="2">
    <location>
        <begin position="536"/>
        <end position="550"/>
    </location>
</feature>
<name>A0A833RE15_9POAL</name>
<dbReference type="SUPFAM" id="SSF57756">
    <property type="entry name" value="Retrovirus zinc finger-like domains"/>
    <property type="match status" value="1"/>
</dbReference>
<dbReference type="GO" id="GO:0003676">
    <property type="term" value="F:nucleic acid binding"/>
    <property type="evidence" value="ECO:0007669"/>
    <property type="project" value="InterPro"/>
</dbReference>
<accession>A0A833RE15</accession>
<feature type="compositionally biased region" description="Basic and acidic residues" evidence="2">
    <location>
        <begin position="502"/>
        <end position="513"/>
    </location>
</feature>
<dbReference type="Proteomes" id="UP000623129">
    <property type="component" value="Unassembled WGS sequence"/>
</dbReference>
<keyword evidence="1" id="KW-0479">Metal-binding</keyword>
<feature type="compositionally biased region" description="Polar residues" evidence="2">
    <location>
        <begin position="39"/>
        <end position="48"/>
    </location>
</feature>
<dbReference type="AlphaFoldDB" id="A0A833RE15"/>
<dbReference type="SMART" id="SM00343">
    <property type="entry name" value="ZnF_C2HC"/>
    <property type="match status" value="2"/>
</dbReference>
<feature type="compositionally biased region" description="Basic and acidic residues" evidence="2">
    <location>
        <begin position="371"/>
        <end position="387"/>
    </location>
</feature>
<dbReference type="GO" id="GO:0008270">
    <property type="term" value="F:zinc ion binding"/>
    <property type="evidence" value="ECO:0007669"/>
    <property type="project" value="UniProtKB-KW"/>
</dbReference>
<feature type="domain" description="CCHC-type" evidence="3">
    <location>
        <begin position="107"/>
        <end position="123"/>
    </location>
</feature>
<keyword evidence="1" id="KW-0863">Zinc-finger</keyword>
<feature type="region of interest" description="Disordered" evidence="2">
    <location>
        <begin position="1"/>
        <end position="89"/>
    </location>
</feature>
<dbReference type="OrthoDB" id="6931295at2759"/>
<evidence type="ECO:0000256" key="2">
    <source>
        <dbReference type="SAM" id="MobiDB-lite"/>
    </source>
</evidence>
<dbReference type="EMBL" id="SWLB01000006">
    <property type="protein sequence ID" value="KAF3337441.1"/>
    <property type="molecule type" value="Genomic_DNA"/>
</dbReference>
<feature type="region of interest" description="Disordered" evidence="2">
    <location>
        <begin position="370"/>
        <end position="399"/>
    </location>
</feature>